<dbReference type="RefSeq" id="WP_131915235.1">
    <property type="nucleotide sequence ID" value="NZ_SMLG01000002.1"/>
</dbReference>
<dbReference type="OrthoDB" id="9892845at2"/>
<comment type="caution">
    <text evidence="1">The sequence shown here is derived from an EMBL/GenBank/DDBJ whole genome shotgun (WGS) entry which is preliminary data.</text>
</comment>
<keyword evidence="2" id="KW-1185">Reference proteome</keyword>
<name>A0A4R5FAS5_9FLAO</name>
<dbReference type="Proteomes" id="UP000294814">
    <property type="component" value="Unassembled WGS sequence"/>
</dbReference>
<accession>A0A4R5FAS5</accession>
<gene>
    <name evidence="1" type="ORF">E0I26_04125</name>
</gene>
<organism evidence="1 2">
    <name type="scientific">Flavobacterium rhamnosiphilum</name>
    <dbReference type="NCBI Taxonomy" id="2541724"/>
    <lineage>
        <taxon>Bacteria</taxon>
        <taxon>Pseudomonadati</taxon>
        <taxon>Bacteroidota</taxon>
        <taxon>Flavobacteriia</taxon>
        <taxon>Flavobacteriales</taxon>
        <taxon>Flavobacteriaceae</taxon>
        <taxon>Flavobacterium</taxon>
    </lineage>
</organism>
<evidence type="ECO:0000313" key="1">
    <source>
        <dbReference type="EMBL" id="TDE45882.1"/>
    </source>
</evidence>
<protein>
    <submittedName>
        <fullName evidence="1">Uncharacterized protein</fullName>
    </submittedName>
</protein>
<evidence type="ECO:0000313" key="2">
    <source>
        <dbReference type="Proteomes" id="UP000294814"/>
    </source>
</evidence>
<reference evidence="1 2" key="1">
    <citation type="submission" date="2019-03" db="EMBL/GenBank/DDBJ databases">
        <title>Novel species of Flavobacterium.</title>
        <authorList>
            <person name="Liu Q."/>
            <person name="Xin Y.-H."/>
        </authorList>
    </citation>
    <scope>NUCLEOTIDE SEQUENCE [LARGE SCALE GENOMIC DNA]</scope>
    <source>
        <strain evidence="1 2">LB3P52</strain>
    </source>
</reference>
<sequence length="174" mass="20568">MKTNECNSEIAELEKNRINLKIKNVEGYIVKKSSLSSNLEWYYERRSKSKECKKSGLNYAYFINVPENACFIFTECPLYCEDNQLDMELEEGCIIVTIYESPEDFMASSLAEFYRQIYNENAVYSWDEFGYYRTKSKHYNIIPIVVAISKLRPNKQIRREPPKERKGICDNLFV</sequence>
<dbReference type="EMBL" id="SMLG01000002">
    <property type="protein sequence ID" value="TDE45882.1"/>
    <property type="molecule type" value="Genomic_DNA"/>
</dbReference>
<dbReference type="AlphaFoldDB" id="A0A4R5FAS5"/>
<proteinExistence type="predicted"/>